<proteinExistence type="predicted"/>
<dbReference type="InterPro" id="IPR001878">
    <property type="entry name" value="Znf_CCHC"/>
</dbReference>
<evidence type="ECO:0000313" key="5">
    <source>
        <dbReference type="Proteomes" id="UP001162164"/>
    </source>
</evidence>
<gene>
    <name evidence="4" type="ORF">NQ317_003547</name>
</gene>
<sequence>MDETENKEKEVIQEETEQATGEMQGTLDSTGTKEISLIESTSKVVNIIRLDEERLNAIYKENILDRSGLLNRLERCNSLSDERRIKKRKIGDTSLVIDCDQNSSTEKVESNKIGLLAKERNTKKEIKEAAVALTNLMEKIKRKEIQALLQGLDNTKIAAGDPGQLKPLLEENLELRKELGKTPVHTNEMGDPDRPQTTETEKKLLMEIEAVASLADFERIADREWPKKAFSTAFVATGSLLQAPRDADLLVFAEEEVEGDPRSKEIMDRYPELGETEGKRAELSIVTRLSGTAGQEKTLERVIYMGRIEDEEDAVSTPDRQKGWTRKMTECIFKEAGIKCLIFNGNEKARVQGKCQNRNTCGESNQNDSRDQRRPNVNRYGLERRGVHKRIKKQISEDKIVKTLGRDGDKTGTIKDLDCVSTKEEVEMAIAHLLGIKEEEVAVGPLRPYFGGNQAATVRLKANHAVELLNKGTVRIGLNQCPINEFVKVVQCYRCLKYGHRRDECREATGRAAECLRCGGNGHKAKECERAEHCVLCQKDGHRAGAGKCPEFRKALQRSKAQAKKKGLTSHPIVIHSL</sequence>
<dbReference type="Proteomes" id="UP001162164">
    <property type="component" value="Unassembled WGS sequence"/>
</dbReference>
<organism evidence="4 5">
    <name type="scientific">Molorchus minor</name>
    <dbReference type="NCBI Taxonomy" id="1323400"/>
    <lineage>
        <taxon>Eukaryota</taxon>
        <taxon>Metazoa</taxon>
        <taxon>Ecdysozoa</taxon>
        <taxon>Arthropoda</taxon>
        <taxon>Hexapoda</taxon>
        <taxon>Insecta</taxon>
        <taxon>Pterygota</taxon>
        <taxon>Neoptera</taxon>
        <taxon>Endopterygota</taxon>
        <taxon>Coleoptera</taxon>
        <taxon>Polyphaga</taxon>
        <taxon>Cucujiformia</taxon>
        <taxon>Chrysomeloidea</taxon>
        <taxon>Cerambycidae</taxon>
        <taxon>Lamiinae</taxon>
        <taxon>Monochamini</taxon>
        <taxon>Molorchus</taxon>
    </lineage>
</organism>
<keyword evidence="1" id="KW-0863">Zinc-finger</keyword>
<feature type="compositionally biased region" description="Polar residues" evidence="2">
    <location>
        <begin position="18"/>
        <end position="30"/>
    </location>
</feature>
<accession>A0ABQ9IX07</accession>
<dbReference type="Gene3D" id="4.10.60.10">
    <property type="entry name" value="Zinc finger, CCHC-type"/>
    <property type="match status" value="1"/>
</dbReference>
<evidence type="ECO:0000313" key="4">
    <source>
        <dbReference type="EMBL" id="KAJ8967957.1"/>
    </source>
</evidence>
<feature type="domain" description="CCHC-type" evidence="3">
    <location>
        <begin position="515"/>
        <end position="530"/>
    </location>
</feature>
<evidence type="ECO:0000259" key="3">
    <source>
        <dbReference type="PROSITE" id="PS50158"/>
    </source>
</evidence>
<dbReference type="EMBL" id="JAPWTJ010002099">
    <property type="protein sequence ID" value="KAJ8967957.1"/>
    <property type="molecule type" value="Genomic_DNA"/>
</dbReference>
<comment type="caution">
    <text evidence="4">The sequence shown here is derived from an EMBL/GenBank/DDBJ whole genome shotgun (WGS) entry which is preliminary data.</text>
</comment>
<dbReference type="SUPFAM" id="SSF57756">
    <property type="entry name" value="Retrovirus zinc finger-like domains"/>
    <property type="match status" value="1"/>
</dbReference>
<keyword evidence="5" id="KW-1185">Reference proteome</keyword>
<feature type="domain" description="CCHC-type" evidence="3">
    <location>
        <begin position="492"/>
        <end position="507"/>
    </location>
</feature>
<feature type="compositionally biased region" description="Polar residues" evidence="2">
    <location>
        <begin position="357"/>
        <end position="367"/>
    </location>
</feature>
<feature type="region of interest" description="Disordered" evidence="2">
    <location>
        <begin position="1"/>
        <end position="30"/>
    </location>
</feature>
<reference evidence="4" key="1">
    <citation type="journal article" date="2023" name="Insect Mol. Biol.">
        <title>Genome sequencing provides insights into the evolution of gene families encoding plant cell wall-degrading enzymes in longhorned beetles.</title>
        <authorList>
            <person name="Shin N.R."/>
            <person name="Okamura Y."/>
            <person name="Kirsch R."/>
            <person name="Pauchet Y."/>
        </authorList>
    </citation>
    <scope>NUCLEOTIDE SEQUENCE</scope>
    <source>
        <strain evidence="4">MMC_N1</strain>
    </source>
</reference>
<protein>
    <recommendedName>
        <fullName evidence="3">CCHC-type domain-containing protein</fullName>
    </recommendedName>
</protein>
<dbReference type="SMART" id="SM00343">
    <property type="entry name" value="ZnF_C2HC"/>
    <property type="match status" value="3"/>
</dbReference>
<dbReference type="InterPro" id="IPR036875">
    <property type="entry name" value="Znf_CCHC_sf"/>
</dbReference>
<keyword evidence="1" id="KW-0479">Metal-binding</keyword>
<keyword evidence="1" id="KW-0862">Zinc</keyword>
<evidence type="ECO:0000256" key="1">
    <source>
        <dbReference type="PROSITE-ProRule" id="PRU00047"/>
    </source>
</evidence>
<feature type="compositionally biased region" description="Basic and acidic residues" evidence="2">
    <location>
        <begin position="1"/>
        <end position="12"/>
    </location>
</feature>
<dbReference type="PROSITE" id="PS50158">
    <property type="entry name" value="ZF_CCHC"/>
    <property type="match status" value="2"/>
</dbReference>
<name>A0ABQ9IX07_9CUCU</name>
<evidence type="ECO:0000256" key="2">
    <source>
        <dbReference type="SAM" id="MobiDB-lite"/>
    </source>
</evidence>
<feature type="region of interest" description="Disordered" evidence="2">
    <location>
        <begin position="357"/>
        <end position="381"/>
    </location>
</feature>